<evidence type="ECO:0000313" key="6">
    <source>
        <dbReference type="EMBL" id="QSZ66617.1"/>
    </source>
</evidence>
<reference evidence="6" key="1">
    <citation type="journal article" date="2001" name="Int. J. Syst. Evol. Microbiol.">
        <title>Methanofollis aquaemaris sp. nov., a methanogen isolated from an aquaculture fish pond.</title>
        <authorList>
            <person name="Lai M.C."/>
            <person name="Chen S.C."/>
        </authorList>
    </citation>
    <scope>NUCLEOTIDE SEQUENCE</scope>
    <source>
        <strain evidence="6">N2F9704</strain>
    </source>
</reference>
<gene>
    <name evidence="6" type="ORF">RJ40_03440</name>
</gene>
<dbReference type="InterPro" id="IPR002563">
    <property type="entry name" value="Flavin_Rdtase-like_dom"/>
</dbReference>
<reference evidence="6" key="2">
    <citation type="submission" date="2019-02" db="EMBL/GenBank/DDBJ databases">
        <authorList>
            <person name="Chen S.-C."/>
            <person name="Chien H.-H."/>
            <person name="Lai M.-C."/>
        </authorList>
    </citation>
    <scope>NUCLEOTIDE SEQUENCE</scope>
    <source>
        <strain evidence="6">N2F9704</strain>
    </source>
</reference>
<dbReference type="GO" id="GO:0010181">
    <property type="term" value="F:FMN binding"/>
    <property type="evidence" value="ECO:0007669"/>
    <property type="project" value="InterPro"/>
</dbReference>
<dbReference type="RefSeq" id="WP_265581969.1">
    <property type="nucleotide sequence ID" value="NZ_CP036172.1"/>
</dbReference>
<dbReference type="Gene3D" id="2.30.110.10">
    <property type="entry name" value="Electron Transport, Fmn-binding Protein, Chain A"/>
    <property type="match status" value="1"/>
</dbReference>
<dbReference type="SMART" id="SM00903">
    <property type="entry name" value="Flavin_Reduct"/>
    <property type="match status" value="1"/>
</dbReference>
<evidence type="ECO:0000256" key="4">
    <source>
        <dbReference type="ARBA" id="ARBA00038054"/>
    </source>
</evidence>
<sequence length="195" mass="21740">MDLPPHKRESVLPLPVVLISTISSDGTLNVAPWGNITPILRPLDEIVLASWLKRDTLDNIRATGEFVVNVPTAGMSREVMICARHYPPEIDEFVEADLIPHPSKTVRPPGIEGCIAWMECTLVEEICREKYVLVIGKVERLEADDRFFTPDGEMDPAVAKPLCMLCGKSGMRFTHPAGDGEYRSYAEMFSWEKGA</sequence>
<dbReference type="InterPro" id="IPR012349">
    <property type="entry name" value="Split_barrel_FMN-bd"/>
</dbReference>
<evidence type="ECO:0000256" key="1">
    <source>
        <dbReference type="ARBA" id="ARBA00001917"/>
    </source>
</evidence>
<dbReference type="Pfam" id="PF01613">
    <property type="entry name" value="Flavin_Reduct"/>
    <property type="match status" value="1"/>
</dbReference>
<comment type="similarity">
    <text evidence="4">Belongs to the flavoredoxin family.</text>
</comment>
<dbReference type="EMBL" id="CP036172">
    <property type="protein sequence ID" value="QSZ66617.1"/>
    <property type="molecule type" value="Genomic_DNA"/>
</dbReference>
<proteinExistence type="inferred from homology"/>
<dbReference type="SUPFAM" id="SSF50475">
    <property type="entry name" value="FMN-binding split barrel"/>
    <property type="match status" value="1"/>
</dbReference>
<dbReference type="Proteomes" id="UP001042704">
    <property type="component" value="Chromosome"/>
</dbReference>
<evidence type="ECO:0000256" key="2">
    <source>
        <dbReference type="ARBA" id="ARBA00022630"/>
    </source>
</evidence>
<keyword evidence="3" id="KW-0288">FMN</keyword>
<comment type="cofactor">
    <cofactor evidence="1">
        <name>FMN</name>
        <dbReference type="ChEBI" id="CHEBI:58210"/>
    </cofactor>
</comment>
<protein>
    <submittedName>
        <fullName evidence="6">Flavin reductase family protein</fullName>
    </submittedName>
</protein>
<dbReference type="KEGG" id="maqe:RJ40_03440"/>
<feature type="domain" description="Flavin reductase like" evidence="5">
    <location>
        <begin position="12"/>
        <end position="149"/>
    </location>
</feature>
<dbReference type="PANTHER" id="PTHR33798">
    <property type="entry name" value="FLAVOPROTEIN OXYGENASE"/>
    <property type="match status" value="1"/>
</dbReference>
<evidence type="ECO:0000259" key="5">
    <source>
        <dbReference type="SMART" id="SM00903"/>
    </source>
</evidence>
<dbReference type="GeneID" id="76423383"/>
<dbReference type="PANTHER" id="PTHR33798:SF5">
    <property type="entry name" value="FLAVIN REDUCTASE LIKE DOMAIN-CONTAINING PROTEIN"/>
    <property type="match status" value="1"/>
</dbReference>
<evidence type="ECO:0000313" key="7">
    <source>
        <dbReference type="Proteomes" id="UP001042704"/>
    </source>
</evidence>
<keyword evidence="7" id="KW-1185">Reference proteome</keyword>
<organism evidence="6 7">
    <name type="scientific">Methanofollis aquaemaris</name>
    <dbReference type="NCBI Taxonomy" id="126734"/>
    <lineage>
        <taxon>Archaea</taxon>
        <taxon>Methanobacteriati</taxon>
        <taxon>Methanobacteriota</taxon>
        <taxon>Stenosarchaea group</taxon>
        <taxon>Methanomicrobia</taxon>
        <taxon>Methanomicrobiales</taxon>
        <taxon>Methanomicrobiaceae</taxon>
        <taxon>Methanofollis</taxon>
    </lineage>
</organism>
<keyword evidence="2" id="KW-0285">Flavoprotein</keyword>
<evidence type="ECO:0000256" key="3">
    <source>
        <dbReference type="ARBA" id="ARBA00022643"/>
    </source>
</evidence>
<accession>A0A8A3S2V9</accession>
<dbReference type="AlphaFoldDB" id="A0A8A3S2V9"/>
<name>A0A8A3S2V9_9EURY</name>